<evidence type="ECO:0000256" key="3">
    <source>
        <dbReference type="ARBA" id="ARBA00022833"/>
    </source>
</evidence>
<keyword evidence="8" id="KW-1185">Reference proteome</keyword>
<name>A0A1Y2CGJ3_9FUNG</name>
<organism evidence="7 8">
    <name type="scientific">Neocallimastix californiae</name>
    <dbReference type="NCBI Taxonomy" id="1754190"/>
    <lineage>
        <taxon>Eukaryota</taxon>
        <taxon>Fungi</taxon>
        <taxon>Fungi incertae sedis</taxon>
        <taxon>Chytridiomycota</taxon>
        <taxon>Chytridiomycota incertae sedis</taxon>
        <taxon>Neocallimastigomycetes</taxon>
        <taxon>Neocallimastigales</taxon>
        <taxon>Neocallimastigaceae</taxon>
        <taxon>Neocallimastix</taxon>
    </lineage>
</organism>
<protein>
    <recommendedName>
        <fullName evidence="6">FLYWCH-type domain-containing protein</fullName>
    </recommendedName>
</protein>
<accession>A0A1Y2CGJ3</accession>
<feature type="compositionally biased region" description="Polar residues" evidence="4">
    <location>
        <begin position="204"/>
        <end position="223"/>
    </location>
</feature>
<gene>
    <name evidence="7" type="ORF">LY90DRAFT_671393</name>
</gene>
<comment type="caution">
    <text evidence="7">The sequence shown here is derived from an EMBL/GenBank/DDBJ whole genome shotgun (WGS) entry which is preliminary data.</text>
</comment>
<feature type="region of interest" description="Disordered" evidence="4">
    <location>
        <begin position="204"/>
        <end position="229"/>
    </location>
</feature>
<proteinExistence type="predicted"/>
<dbReference type="InterPro" id="IPR007588">
    <property type="entry name" value="Znf_FLYWCH"/>
</dbReference>
<reference evidence="7 8" key="1">
    <citation type="submission" date="2016-08" db="EMBL/GenBank/DDBJ databases">
        <title>A Parts List for Fungal Cellulosomes Revealed by Comparative Genomics.</title>
        <authorList>
            <consortium name="DOE Joint Genome Institute"/>
            <person name="Haitjema C.H."/>
            <person name="Gilmore S.P."/>
            <person name="Henske J.K."/>
            <person name="Solomon K.V."/>
            <person name="De Groot R."/>
            <person name="Kuo A."/>
            <person name="Mondo S.J."/>
            <person name="Salamov A.A."/>
            <person name="Labutti K."/>
            <person name="Zhao Z."/>
            <person name="Chiniquy J."/>
            <person name="Barry K."/>
            <person name="Brewer H.M."/>
            <person name="Purvine S.O."/>
            <person name="Wright A.T."/>
            <person name="Boxma B."/>
            <person name="Van Alen T."/>
            <person name="Hackstein J.H."/>
            <person name="Baker S.E."/>
            <person name="Grigoriev I.V."/>
            <person name="O'Malley M.A."/>
        </authorList>
    </citation>
    <scope>NUCLEOTIDE SEQUENCE [LARGE SCALE GENOMIC DNA]</scope>
    <source>
        <strain evidence="7 8">G1</strain>
    </source>
</reference>
<dbReference type="GO" id="GO:0008270">
    <property type="term" value="F:zinc ion binding"/>
    <property type="evidence" value="ECO:0007669"/>
    <property type="project" value="UniProtKB-KW"/>
</dbReference>
<feature type="transmembrane region" description="Helical" evidence="5">
    <location>
        <begin position="84"/>
        <end position="106"/>
    </location>
</feature>
<dbReference type="OrthoDB" id="10029846at2759"/>
<sequence>MEDNIEIEISETNRGNEQIIINKKYKFNFSFQRKDKSKIYRCTEYKTLNKCKSLIILNDKKEVLKYESLHKCNSVDNINKMKSFLFAIIALYVGFVYAGCAEQTLFTMNECIKIRTTARDEFCVSKPNELAKCYCVYDSLISDCYDYCPDEPSVQAALKQLNADMSAQCAAANLDPEHIPANVYNEMQTKNDVTFTPAPQASATGAAVSTNGSTANSANTSQVTTDDDTDDAQNLKYFTSVLLVNLILALILFI</sequence>
<dbReference type="Pfam" id="PF04500">
    <property type="entry name" value="FLYWCH"/>
    <property type="match status" value="1"/>
</dbReference>
<evidence type="ECO:0000259" key="6">
    <source>
        <dbReference type="Pfam" id="PF04500"/>
    </source>
</evidence>
<evidence type="ECO:0000256" key="4">
    <source>
        <dbReference type="SAM" id="MobiDB-lite"/>
    </source>
</evidence>
<feature type="domain" description="FLYWCH-type" evidence="6">
    <location>
        <begin position="11"/>
        <end position="70"/>
    </location>
</feature>
<evidence type="ECO:0000313" key="8">
    <source>
        <dbReference type="Proteomes" id="UP000193920"/>
    </source>
</evidence>
<keyword evidence="2" id="KW-0863">Zinc-finger</keyword>
<evidence type="ECO:0000256" key="1">
    <source>
        <dbReference type="ARBA" id="ARBA00022723"/>
    </source>
</evidence>
<keyword evidence="3" id="KW-0862">Zinc</keyword>
<evidence type="ECO:0000256" key="5">
    <source>
        <dbReference type="SAM" id="Phobius"/>
    </source>
</evidence>
<dbReference type="Gene3D" id="2.20.25.240">
    <property type="match status" value="1"/>
</dbReference>
<dbReference type="Proteomes" id="UP000193920">
    <property type="component" value="Unassembled WGS sequence"/>
</dbReference>
<keyword evidence="5" id="KW-0472">Membrane</keyword>
<keyword evidence="5" id="KW-0812">Transmembrane</keyword>
<evidence type="ECO:0000313" key="7">
    <source>
        <dbReference type="EMBL" id="ORY46183.1"/>
    </source>
</evidence>
<dbReference type="EMBL" id="MCOG01000109">
    <property type="protein sequence ID" value="ORY46183.1"/>
    <property type="molecule type" value="Genomic_DNA"/>
</dbReference>
<keyword evidence="1" id="KW-0479">Metal-binding</keyword>
<keyword evidence="5" id="KW-1133">Transmembrane helix</keyword>
<evidence type="ECO:0000256" key="2">
    <source>
        <dbReference type="ARBA" id="ARBA00022771"/>
    </source>
</evidence>
<dbReference type="AlphaFoldDB" id="A0A1Y2CGJ3"/>